<feature type="domain" description="TerD" evidence="3">
    <location>
        <begin position="24"/>
        <end position="168"/>
    </location>
</feature>
<dbReference type="PATRIC" id="fig|1341683.3.peg.59"/>
<evidence type="ECO:0000313" key="4">
    <source>
        <dbReference type="EMBL" id="ESK52957.1"/>
    </source>
</evidence>
<feature type="compositionally biased region" description="Polar residues" evidence="2">
    <location>
        <begin position="192"/>
        <end position="209"/>
    </location>
</feature>
<dbReference type="PANTHER" id="PTHR32097:SF3">
    <property type="entry name" value="TELLURITE RESISTANCE PROTEIN"/>
    <property type="match status" value="1"/>
</dbReference>
<evidence type="ECO:0000313" key="5">
    <source>
        <dbReference type="Proteomes" id="UP000018418"/>
    </source>
</evidence>
<dbReference type="HOGENOM" id="CLU_047549_0_0_6"/>
<protein>
    <recommendedName>
        <fullName evidence="3">TerD domain-containing protein</fullName>
    </recommendedName>
</protein>
<gene>
    <name evidence="4" type="ORF">P255_00060</name>
</gene>
<name>V2USH9_9GAMM</name>
<dbReference type="Pfam" id="PF02342">
    <property type="entry name" value="TerD"/>
    <property type="match status" value="1"/>
</dbReference>
<feature type="compositionally biased region" description="Pro residues" evidence="2">
    <location>
        <begin position="177"/>
        <end position="189"/>
    </location>
</feature>
<keyword evidence="5" id="KW-1185">Reference proteome</keyword>
<dbReference type="EMBL" id="AYEU01000001">
    <property type="protein sequence ID" value="ESK52957.1"/>
    <property type="molecule type" value="Genomic_DNA"/>
</dbReference>
<dbReference type="RefSeq" id="WP_004898856.1">
    <property type="nucleotide sequence ID" value="NZ_BBTI01000003.1"/>
</dbReference>
<evidence type="ECO:0000259" key="3">
    <source>
        <dbReference type="Pfam" id="PF02342"/>
    </source>
</evidence>
<evidence type="ECO:0000256" key="2">
    <source>
        <dbReference type="SAM" id="MobiDB-lite"/>
    </source>
</evidence>
<sequence length="424" mass="46585">MQLIAGANTVLPTPSVELVIRARVPQAIDLDITAYLLEQTTQKVRGDTDMIFYGQTHTPNQSIQLFESSSQPDYLTRIRINTAQLDSAIGKIAICATLSEPAHIRDLQQLSIDLLSDGHVVATSEINTQSKTEKALILAEVYNHNGRWKYRFVDQGFNGGLKPLAENFGVEVAEPSAAPPQPQPSPSVAPPITSSNANIFGQPVSSTTASPNSQPVPPPSSINLSKIRLDKPNSSINLTKYNGSFGKIQVNLNWNRSGGDRGKSFFRKLSASQSVDLDLGAMIEMQNGATHIVQALGNRFGSYEKSPYIELQGDDRTGSSLNGENLWINGEHWDQIKRIVIYTYIYEGAANWAATDAIVNMQLPNQPPIEVPVNEGGYLSTCAIVELKNVGGQIQANRQVQYFDDQQKLDEHYGFGFRWTVGRK</sequence>
<evidence type="ECO:0000256" key="1">
    <source>
        <dbReference type="ARBA" id="ARBA00022686"/>
    </source>
</evidence>
<accession>V2USH9</accession>
<comment type="caution">
    <text evidence="4">The sequence shown here is derived from an EMBL/GenBank/DDBJ whole genome shotgun (WGS) entry which is preliminary data.</text>
</comment>
<dbReference type="PIRSF" id="PIRSF037118">
    <property type="entry name" value="Tellurite_resistance_TerA"/>
    <property type="match status" value="1"/>
</dbReference>
<reference evidence="4 5" key="1">
    <citation type="submission" date="2013-10" db="EMBL/GenBank/DDBJ databases">
        <title>The Genome Sequence of Acinetobacter brisouii CIP 110357.</title>
        <authorList>
            <consortium name="The Broad Institute Genomics Platform"/>
            <consortium name="The Broad Institute Genome Sequencing Center for Infectious Disease"/>
            <person name="Cerqueira G."/>
            <person name="Feldgarden M."/>
            <person name="Courvalin P."/>
            <person name="Grillot-Courvalin C."/>
            <person name="Clermont D."/>
            <person name="Rocha E."/>
            <person name="Yoon E.-J."/>
            <person name="Nemec A."/>
            <person name="Young S.K."/>
            <person name="Zeng Q."/>
            <person name="Gargeya S."/>
            <person name="Fitzgerald M."/>
            <person name="Abouelleil A."/>
            <person name="Alvarado L."/>
            <person name="Berlin A.M."/>
            <person name="Chapman S.B."/>
            <person name="Gainer-Dewar J."/>
            <person name="Goldberg J."/>
            <person name="Gnerre S."/>
            <person name="Griggs A."/>
            <person name="Gujja S."/>
            <person name="Hansen M."/>
            <person name="Howarth C."/>
            <person name="Imamovic A."/>
            <person name="Ireland A."/>
            <person name="Larimer J."/>
            <person name="McCowan C."/>
            <person name="Murphy C."/>
            <person name="Pearson M."/>
            <person name="Poon T.W."/>
            <person name="Priest M."/>
            <person name="Roberts A."/>
            <person name="Saif S."/>
            <person name="Shea T."/>
            <person name="Sykes S."/>
            <person name="Wortman J."/>
            <person name="Nusbaum C."/>
            <person name="Birren B."/>
        </authorList>
    </citation>
    <scope>NUCLEOTIDE SEQUENCE [LARGE SCALE GENOMIC DNA]</scope>
    <source>
        <strain evidence="4 5">CIP 110357</strain>
    </source>
</reference>
<feature type="region of interest" description="Disordered" evidence="2">
    <location>
        <begin position="174"/>
        <end position="228"/>
    </location>
</feature>
<dbReference type="OrthoDB" id="2079357at2"/>
<organism evidence="4 5">
    <name type="scientific">Acinetobacter brisouii CIP 110357</name>
    <dbReference type="NCBI Taxonomy" id="1341683"/>
    <lineage>
        <taxon>Bacteria</taxon>
        <taxon>Pseudomonadati</taxon>
        <taxon>Pseudomonadota</taxon>
        <taxon>Gammaproteobacteria</taxon>
        <taxon>Moraxellales</taxon>
        <taxon>Moraxellaceae</taxon>
        <taxon>Acinetobacter</taxon>
    </lineage>
</organism>
<dbReference type="Proteomes" id="UP000018418">
    <property type="component" value="Unassembled WGS sequence"/>
</dbReference>
<proteinExistence type="predicted"/>
<keyword evidence="1" id="KW-0778">Tellurium resistance</keyword>
<dbReference type="STRING" id="396323.VH98_05900"/>
<dbReference type="CDD" id="cd06974">
    <property type="entry name" value="TerD_like"/>
    <property type="match status" value="2"/>
</dbReference>
<dbReference type="InterPro" id="IPR017115">
    <property type="entry name" value="Tellurite_resistance_TerA"/>
</dbReference>
<dbReference type="InterPro" id="IPR051324">
    <property type="entry name" value="Stress/Tellurium_Resist"/>
</dbReference>
<dbReference type="GO" id="GO:0046690">
    <property type="term" value="P:response to tellurium ion"/>
    <property type="evidence" value="ECO:0007669"/>
    <property type="project" value="UniProtKB-KW"/>
</dbReference>
<dbReference type="PANTHER" id="PTHR32097">
    <property type="entry name" value="CAMP-BINDING PROTEIN 1-RELATED"/>
    <property type="match status" value="1"/>
</dbReference>
<dbReference type="InterPro" id="IPR003325">
    <property type="entry name" value="TerD"/>
</dbReference>
<dbReference type="Gene3D" id="2.60.60.30">
    <property type="entry name" value="sav2460 like domains"/>
    <property type="match status" value="2"/>
</dbReference>
<dbReference type="AlphaFoldDB" id="V2USH9"/>